<reference evidence="1 2" key="1">
    <citation type="journal article" date="2015" name="Genome Announc.">
        <title>Expanding the biotechnology potential of lactobacilli through comparative genomics of 213 strains and associated genera.</title>
        <authorList>
            <person name="Sun Z."/>
            <person name="Harris H.M."/>
            <person name="McCann A."/>
            <person name="Guo C."/>
            <person name="Argimon S."/>
            <person name="Zhang W."/>
            <person name="Yang X."/>
            <person name="Jeffery I.B."/>
            <person name="Cooney J.C."/>
            <person name="Kagawa T.F."/>
            <person name="Liu W."/>
            <person name="Song Y."/>
            <person name="Salvetti E."/>
            <person name="Wrobel A."/>
            <person name="Rasinkangas P."/>
            <person name="Parkhill J."/>
            <person name="Rea M.C."/>
            <person name="O'Sullivan O."/>
            <person name="Ritari J."/>
            <person name="Douillard F.P."/>
            <person name="Paul Ross R."/>
            <person name="Yang R."/>
            <person name="Briner A.E."/>
            <person name="Felis G.E."/>
            <person name="de Vos W.M."/>
            <person name="Barrangou R."/>
            <person name="Klaenhammer T.R."/>
            <person name="Caufield P.W."/>
            <person name="Cui Y."/>
            <person name="Zhang H."/>
            <person name="O'Toole P.W."/>
        </authorList>
    </citation>
    <scope>NUCLEOTIDE SEQUENCE [LARGE SCALE GENOMIC DNA]</scope>
    <source>
        <strain evidence="1 2">LMG 26013</strain>
    </source>
</reference>
<name>A0A0R2MCN2_9LACO</name>
<dbReference type="RefSeq" id="WP_191982888.1">
    <property type="nucleotide sequence ID" value="NZ_JQCL01000055.1"/>
</dbReference>
<dbReference type="Proteomes" id="UP000051783">
    <property type="component" value="Unassembled WGS sequence"/>
</dbReference>
<dbReference type="PATRIC" id="fig|942150.3.peg.2408"/>
<comment type="caution">
    <text evidence="1">The sequence shown here is derived from an EMBL/GenBank/DDBJ whole genome shotgun (WGS) entry which is preliminary data.</text>
</comment>
<evidence type="ECO:0008006" key="3">
    <source>
        <dbReference type="Google" id="ProtNLM"/>
    </source>
</evidence>
<evidence type="ECO:0000313" key="2">
    <source>
        <dbReference type="Proteomes" id="UP000051783"/>
    </source>
</evidence>
<evidence type="ECO:0000313" key="1">
    <source>
        <dbReference type="EMBL" id="KRO11477.1"/>
    </source>
</evidence>
<dbReference type="EMBL" id="JQCL01000055">
    <property type="protein sequence ID" value="KRO11477.1"/>
    <property type="molecule type" value="Genomic_DNA"/>
</dbReference>
<gene>
    <name evidence="1" type="ORF">IV64_GL002302</name>
</gene>
<organism evidence="1 2">
    <name type="scientific">Lactiplantibacillus xiangfangensis</name>
    <dbReference type="NCBI Taxonomy" id="942150"/>
    <lineage>
        <taxon>Bacteria</taxon>
        <taxon>Bacillati</taxon>
        <taxon>Bacillota</taxon>
        <taxon>Bacilli</taxon>
        <taxon>Lactobacillales</taxon>
        <taxon>Lactobacillaceae</taxon>
        <taxon>Lactiplantibacillus</taxon>
    </lineage>
</organism>
<accession>A0A0R2MCN2</accession>
<dbReference type="AlphaFoldDB" id="A0A0R2MCN2"/>
<protein>
    <recommendedName>
        <fullName evidence="3">DUF2187 domain-containing protein</fullName>
    </recommendedName>
</protein>
<sequence>MEIGTQVKFQLEGKPFTGTIAKVYTNSFLIEFESTDAEIVDKYHDKVVISQKQVQAVQ</sequence>
<proteinExistence type="predicted"/>
<keyword evidence="2" id="KW-1185">Reference proteome</keyword>